<reference evidence="1 2" key="1">
    <citation type="submission" date="2018-05" db="EMBL/GenBank/DDBJ databases">
        <title>Draft genome of Methanospirillum stamsii Pt1.</title>
        <authorList>
            <person name="Dueholm M.S."/>
            <person name="Nielsen P.H."/>
            <person name="Bakmann L.F."/>
            <person name="Otzen D.E."/>
        </authorList>
    </citation>
    <scope>NUCLEOTIDE SEQUENCE [LARGE SCALE GENOMIC DNA]</scope>
    <source>
        <strain evidence="1 2">Pt1</strain>
    </source>
</reference>
<gene>
    <name evidence="1" type="primary">pglZ</name>
    <name evidence="1" type="ORF">DLD82_07490</name>
</gene>
<dbReference type="Pfam" id="PF08665">
    <property type="entry name" value="PglZ"/>
    <property type="match status" value="1"/>
</dbReference>
<dbReference type="EMBL" id="QGMZ01000014">
    <property type="protein sequence ID" value="PWR75051.1"/>
    <property type="molecule type" value="Genomic_DNA"/>
</dbReference>
<keyword evidence="2" id="KW-1185">Reference proteome</keyword>
<sequence length="645" mass="75676">MKSLPDAVLEKIKYSRHRFIFVYDPDQLLLVESIQREIISLNYQFFQFFDPFSFRLWYESEIRPNLYNSDHSFHFIVRIEIPIPEIPYDIFIHAETYEVGLASIFDKLSTPVVKNLDVSLLEQFYESYQTFLPQKRLGSNETTELILRLVFSINIDAINTIEDLFENLIRIHYKRIYLPSDYSEYILQKLETKKFSEVDGIDIFDYSSFIDHLQVLWNQYLDSVINGERPKIFLEKTEIWVYLDSMIIEGIIRPVSSQSIENLPPRLRIGVAHDSAETLENRFLDLLHRTVSLANIANHYSDWQKICSIWADILNLRMKVQNQKHIEKFNAVQSNVEELFLHWIQKSYPLILNAPYLPEPVMVHHILPYIKSKRKNGDKIALIVIDGLAYYEWELIQKEILKNDNPKIIPVFAHIPTLTSISRKSIFSGVPPFYLFENSDHQSNSINDITQSKERNLWINYWSSSEPRGTRISHFTGIRLKDITDQSKIQEIYQSDIVGLVINTIDEFIHEENFSYTLMPKKIREWLDQGFVSQFFNTLQDRGFNIFITSDHGHILAQGIGDYNEGELLTENSKRAKIFKDKAFQSRGLSKLDEQIIWPSSNFNNFLFPLLMSGTRSYDKKNHSSLCHGGISIEEVLVPFIEILR</sequence>
<dbReference type="AlphaFoldDB" id="A0A2V2NHH2"/>
<comment type="caution">
    <text evidence="1">The sequence shown here is derived from an EMBL/GenBank/DDBJ whole genome shotgun (WGS) entry which is preliminary data.</text>
</comment>
<proteinExistence type="predicted"/>
<dbReference type="Gene3D" id="3.40.720.10">
    <property type="entry name" value="Alkaline Phosphatase, subunit A"/>
    <property type="match status" value="1"/>
</dbReference>
<evidence type="ECO:0000313" key="2">
    <source>
        <dbReference type="Proteomes" id="UP000245934"/>
    </source>
</evidence>
<protein>
    <submittedName>
        <fullName evidence="1">BREX-3 system phosphatase PglZ</fullName>
    </submittedName>
</protein>
<dbReference type="NCBIfam" id="NF033449">
    <property type="entry name" value="BREX_PglZ_3"/>
    <property type="match status" value="1"/>
</dbReference>
<dbReference type="InterPro" id="IPR017850">
    <property type="entry name" value="Alkaline_phosphatase_core_sf"/>
</dbReference>
<organism evidence="1 2">
    <name type="scientific">Methanospirillum stamsii</name>
    <dbReference type="NCBI Taxonomy" id="1277351"/>
    <lineage>
        <taxon>Archaea</taxon>
        <taxon>Methanobacteriati</taxon>
        <taxon>Methanobacteriota</taxon>
        <taxon>Stenosarchaea group</taxon>
        <taxon>Methanomicrobia</taxon>
        <taxon>Methanomicrobiales</taxon>
        <taxon>Methanospirillaceae</taxon>
        <taxon>Methanospirillum</taxon>
    </lineage>
</organism>
<accession>A0A2V2NHH2</accession>
<name>A0A2V2NHH2_9EURY</name>
<dbReference type="SUPFAM" id="SSF53649">
    <property type="entry name" value="Alkaline phosphatase-like"/>
    <property type="match status" value="1"/>
</dbReference>
<dbReference type="OrthoDB" id="139693at2157"/>
<dbReference type="RefSeq" id="WP_109940482.1">
    <property type="nucleotide sequence ID" value="NZ_CP176366.1"/>
</dbReference>
<dbReference type="Proteomes" id="UP000245934">
    <property type="component" value="Unassembled WGS sequence"/>
</dbReference>
<evidence type="ECO:0000313" key="1">
    <source>
        <dbReference type="EMBL" id="PWR75051.1"/>
    </source>
</evidence>
<dbReference type="GeneID" id="97611060"/>